<gene>
    <name evidence="2" type="ORF">MNAB215_505</name>
</gene>
<sequence>MQMLAYLAAALVAVWGIAHAVPTKKVVASFAPITAHNRRILTQEWLAESLTMWGMAALVVAVTATAADIQVTAIVYRGVAALLVCLAVLTIFTGARTPIVWFKVCPVLLATSAALLLVASIPAT</sequence>
<dbReference type="AlphaFoldDB" id="A0A2U3P3K9"/>
<name>A0A2U3P3K9_9MYCO</name>
<keyword evidence="3" id="KW-1185">Reference proteome</keyword>
<evidence type="ECO:0000256" key="1">
    <source>
        <dbReference type="SAM" id="Phobius"/>
    </source>
</evidence>
<proteinExistence type="predicted"/>
<dbReference type="Proteomes" id="UP000240424">
    <property type="component" value="Unassembled WGS sequence"/>
</dbReference>
<dbReference type="RefSeq" id="WP_131829074.1">
    <property type="nucleotide sequence ID" value="NZ_FUEZ01000003.1"/>
</dbReference>
<dbReference type="OrthoDB" id="5197610at2"/>
<accession>A0A2U3P3K9</accession>
<feature type="transmembrane region" description="Helical" evidence="1">
    <location>
        <begin position="74"/>
        <end position="93"/>
    </location>
</feature>
<dbReference type="STRING" id="1841861.GCA_900157365_04708"/>
<keyword evidence="1" id="KW-0472">Membrane</keyword>
<reference evidence="2 3" key="1">
    <citation type="submission" date="2017-01" db="EMBL/GenBank/DDBJ databases">
        <authorList>
            <consortium name="Urmite Genomes"/>
        </authorList>
    </citation>
    <scope>NUCLEOTIDE SEQUENCE [LARGE SCALE GENOMIC DNA]</scope>
    <source>
        <strain evidence="2 3">AB215</strain>
    </source>
</reference>
<evidence type="ECO:0000313" key="3">
    <source>
        <dbReference type="Proteomes" id="UP000240424"/>
    </source>
</evidence>
<keyword evidence="1" id="KW-0812">Transmembrane</keyword>
<keyword evidence="1" id="KW-1133">Transmembrane helix</keyword>
<feature type="transmembrane region" description="Helical" evidence="1">
    <location>
        <begin position="50"/>
        <end position="67"/>
    </location>
</feature>
<dbReference type="EMBL" id="FUEZ01000003">
    <property type="protein sequence ID" value="SPM38328.1"/>
    <property type="molecule type" value="Genomic_DNA"/>
</dbReference>
<evidence type="ECO:0000313" key="2">
    <source>
        <dbReference type="EMBL" id="SPM38328.1"/>
    </source>
</evidence>
<feature type="transmembrane region" description="Helical" evidence="1">
    <location>
        <begin position="99"/>
        <end position="121"/>
    </location>
</feature>
<protein>
    <submittedName>
        <fullName evidence="2">Uncharacterized protein</fullName>
    </submittedName>
</protein>
<organism evidence="2 3">
    <name type="scientific">Mycobacterium numidiamassiliense</name>
    <dbReference type="NCBI Taxonomy" id="1841861"/>
    <lineage>
        <taxon>Bacteria</taxon>
        <taxon>Bacillati</taxon>
        <taxon>Actinomycetota</taxon>
        <taxon>Actinomycetes</taxon>
        <taxon>Mycobacteriales</taxon>
        <taxon>Mycobacteriaceae</taxon>
        <taxon>Mycobacterium</taxon>
    </lineage>
</organism>